<feature type="transmembrane region" description="Helical" evidence="1">
    <location>
        <begin position="44"/>
        <end position="64"/>
    </location>
</feature>
<dbReference type="AlphaFoldDB" id="A0A7R8XAN1"/>
<evidence type="ECO:0000313" key="3">
    <source>
        <dbReference type="Proteomes" id="UP000677054"/>
    </source>
</evidence>
<dbReference type="EMBL" id="LR900841">
    <property type="protein sequence ID" value="CAD7247067.1"/>
    <property type="molecule type" value="Genomic_DNA"/>
</dbReference>
<keyword evidence="3" id="KW-1185">Reference proteome</keyword>
<keyword evidence="1" id="KW-0812">Transmembrane</keyword>
<organism evidence="2">
    <name type="scientific">Darwinula stevensoni</name>
    <dbReference type="NCBI Taxonomy" id="69355"/>
    <lineage>
        <taxon>Eukaryota</taxon>
        <taxon>Metazoa</taxon>
        <taxon>Ecdysozoa</taxon>
        <taxon>Arthropoda</taxon>
        <taxon>Crustacea</taxon>
        <taxon>Oligostraca</taxon>
        <taxon>Ostracoda</taxon>
        <taxon>Podocopa</taxon>
        <taxon>Podocopida</taxon>
        <taxon>Darwinulocopina</taxon>
        <taxon>Darwinuloidea</taxon>
        <taxon>Darwinulidae</taxon>
        <taxon>Darwinula</taxon>
    </lineage>
</organism>
<reference evidence="2" key="1">
    <citation type="submission" date="2020-11" db="EMBL/GenBank/DDBJ databases">
        <authorList>
            <person name="Tran Van P."/>
        </authorList>
    </citation>
    <scope>NUCLEOTIDE SEQUENCE</scope>
</reference>
<gene>
    <name evidence="2" type="ORF">DSTB1V02_LOCUS6906</name>
</gene>
<protein>
    <submittedName>
        <fullName evidence="2">Uncharacterized protein</fullName>
    </submittedName>
</protein>
<accession>A0A7R8XAN1</accession>
<name>A0A7R8XAN1_9CRUS</name>
<evidence type="ECO:0000256" key="1">
    <source>
        <dbReference type="SAM" id="Phobius"/>
    </source>
</evidence>
<proteinExistence type="predicted"/>
<evidence type="ECO:0000313" key="2">
    <source>
        <dbReference type="EMBL" id="CAD7247067.1"/>
    </source>
</evidence>
<dbReference type="Proteomes" id="UP000677054">
    <property type="component" value="Unassembled WGS sequence"/>
</dbReference>
<dbReference type="EMBL" id="CAJPEV010001324">
    <property type="protein sequence ID" value="CAG0892052.1"/>
    <property type="molecule type" value="Genomic_DNA"/>
</dbReference>
<keyword evidence="1" id="KW-0472">Membrane</keyword>
<sequence length="67" mass="7048">MDNLRKAGCHHFYREGCVGPGEVPELIVEADDDICFCGTNLCNAAAGCGTAIVLFFLSAVSSLLSPQ</sequence>
<keyword evidence="1" id="KW-1133">Transmembrane helix</keyword>